<dbReference type="SUPFAM" id="SSF81593">
    <property type="entry name" value="Nucleotidyltransferase substrate binding subunit/domain"/>
    <property type="match status" value="1"/>
</dbReference>
<sequence>MVYTMLDENEYSRWLKAAKNTLKSAQGDLERGDFNWACFKAQQASELSVKALLHGIGLPAYGHSVSKLLTNIPGIEVPEDILQGAITLDKYYVPARYPNAWPEGSPHEYFSKSDAIRAVKYAEEIIKWVEEVWKYLTGGSNLGGV</sequence>
<dbReference type="SMART" id="SM00748">
    <property type="entry name" value="HEPN"/>
    <property type="match status" value="1"/>
</dbReference>
<dbReference type="eggNOG" id="arCOG01191">
    <property type="taxonomic scope" value="Archaea"/>
</dbReference>
<protein>
    <submittedName>
        <fullName evidence="2">HEPN domain protein</fullName>
    </submittedName>
</protein>
<dbReference type="EMBL" id="CP000968">
    <property type="protein sequence ID" value="ACB06978.1"/>
    <property type="molecule type" value="Genomic_DNA"/>
</dbReference>
<name>B1L3E9_KORCO</name>
<keyword evidence="3" id="KW-1185">Reference proteome</keyword>
<dbReference type="STRING" id="374847.Kcr_0218"/>
<evidence type="ECO:0000259" key="1">
    <source>
        <dbReference type="PROSITE" id="PS50910"/>
    </source>
</evidence>
<dbReference type="InterPro" id="IPR007842">
    <property type="entry name" value="HEPN_dom"/>
</dbReference>
<reference evidence="2 3" key="1">
    <citation type="journal article" date="2008" name="Proc. Natl. Acad. Sci. U.S.A.">
        <title>A korarchaeal genome reveals new insights into the evolution of the Archaea.</title>
        <authorList>
            <person name="Elkins J.G."/>
            <person name="Podar M."/>
            <person name="Graham D.E."/>
            <person name="Makarova K.S."/>
            <person name="Wolf Y."/>
            <person name="Randau L."/>
            <person name="Hedlund B.P."/>
            <person name="Brochier-Armanet C."/>
            <person name="Kunin V."/>
            <person name="Anderson I."/>
            <person name="Lapidus A."/>
            <person name="Goltsman E."/>
            <person name="Barry K."/>
            <person name="Koonin E.V."/>
            <person name="Hugenholtz P."/>
            <person name="Kyrpides N."/>
            <person name="Wanner G."/>
            <person name="Richardson P."/>
            <person name="Keller M."/>
            <person name="Stetter K.O."/>
        </authorList>
    </citation>
    <scope>NUCLEOTIDE SEQUENCE [LARGE SCALE GENOMIC DNA]</scope>
    <source>
        <strain evidence="3">OPF8</strain>
    </source>
</reference>
<evidence type="ECO:0000313" key="2">
    <source>
        <dbReference type="EMBL" id="ACB06978.1"/>
    </source>
</evidence>
<dbReference type="InParanoid" id="B1L3E9"/>
<proteinExistence type="predicted"/>
<dbReference type="HOGENOM" id="CLU_123170_2_1_2"/>
<evidence type="ECO:0000313" key="3">
    <source>
        <dbReference type="Proteomes" id="UP000001686"/>
    </source>
</evidence>
<organism evidence="2 3">
    <name type="scientific">Korarchaeum cryptofilum (strain OPF8)</name>
    <dbReference type="NCBI Taxonomy" id="374847"/>
    <lineage>
        <taxon>Archaea</taxon>
        <taxon>Thermoproteota</taxon>
        <taxon>Candidatus Korarchaeia</taxon>
        <taxon>Candidatus Korarchaeales</taxon>
        <taxon>Candidatus Korarchaeaceae</taxon>
        <taxon>Candidatus Korarchaeum</taxon>
    </lineage>
</organism>
<accession>B1L3E9</accession>
<dbReference type="PROSITE" id="PS50910">
    <property type="entry name" value="HEPN"/>
    <property type="match status" value="1"/>
</dbReference>
<dbReference type="KEGG" id="kcr:Kcr_0218"/>
<dbReference type="PhylomeDB" id="B1L3E9"/>
<dbReference type="AlphaFoldDB" id="B1L3E9"/>
<feature type="domain" description="HEPN" evidence="1">
    <location>
        <begin position="15"/>
        <end position="125"/>
    </location>
</feature>
<dbReference type="Pfam" id="PF05168">
    <property type="entry name" value="HEPN"/>
    <property type="match status" value="1"/>
</dbReference>
<dbReference type="Gene3D" id="1.20.120.330">
    <property type="entry name" value="Nucleotidyltransferases domain 2"/>
    <property type="match status" value="1"/>
</dbReference>
<dbReference type="EnsemblBacteria" id="ACB06978">
    <property type="protein sequence ID" value="ACB06978"/>
    <property type="gene ID" value="Kcr_0218"/>
</dbReference>
<dbReference type="Proteomes" id="UP000001686">
    <property type="component" value="Chromosome"/>
</dbReference>
<gene>
    <name evidence="2" type="ordered locus">Kcr_0218</name>
</gene>